<gene>
    <name evidence="1" type="ORF">FBF83_02955</name>
</gene>
<dbReference type="Proteomes" id="UP000310541">
    <property type="component" value="Unassembled WGS sequence"/>
</dbReference>
<proteinExistence type="predicted"/>
<dbReference type="AlphaFoldDB" id="A0A4V5Q1V4"/>
<dbReference type="EMBL" id="SWFM01000001">
    <property type="protein sequence ID" value="TKD71778.1"/>
    <property type="molecule type" value="Genomic_DNA"/>
</dbReference>
<comment type="caution">
    <text evidence="1">The sequence shown here is derived from an EMBL/GenBank/DDBJ whole genome shotgun (WGS) entry which is preliminary data.</text>
</comment>
<sequence length="134" mass="15539">MDKMKVSRRGWKQVLVILLMVMCCVPVVGFSQSLEEKVTARTKADPVVVNHRIKNKNLFVECVIPNFSFDQDNEKKDYHGYIEVFLDGKKHQTVKQAAFIVHNLPEGKHLIRLDIMRKDGGRYLSLKEIEVEIK</sequence>
<evidence type="ECO:0000313" key="2">
    <source>
        <dbReference type="Proteomes" id="UP000310541"/>
    </source>
</evidence>
<dbReference type="RefSeq" id="WP_136945633.1">
    <property type="nucleotide sequence ID" value="NZ_SWFM01000001.1"/>
</dbReference>
<protein>
    <submittedName>
        <fullName evidence="1">Uncharacterized protein</fullName>
    </submittedName>
</protein>
<reference evidence="1 2" key="1">
    <citation type="submission" date="2019-04" db="EMBL/GenBank/DDBJ databases">
        <title>Genome sequence of Bacillus hwajinpoensis strain Y2.</title>
        <authorList>
            <person name="Fair J.L."/>
            <person name="Maclea K.S."/>
        </authorList>
    </citation>
    <scope>NUCLEOTIDE SEQUENCE [LARGE SCALE GENOMIC DNA]</scope>
    <source>
        <strain evidence="1 2">Y2</strain>
    </source>
</reference>
<organism evidence="1 2">
    <name type="scientific">Guptibacillus hwajinpoensis</name>
    <dbReference type="NCBI Taxonomy" id="208199"/>
    <lineage>
        <taxon>Bacteria</taxon>
        <taxon>Bacillati</taxon>
        <taxon>Bacillota</taxon>
        <taxon>Bacilli</taxon>
        <taxon>Bacillales</taxon>
        <taxon>Guptibacillaceae</taxon>
        <taxon>Guptibacillus</taxon>
    </lineage>
</organism>
<name>A0A4V5Q1V4_9BACL</name>
<evidence type="ECO:0000313" key="1">
    <source>
        <dbReference type="EMBL" id="TKD71778.1"/>
    </source>
</evidence>
<accession>A0A4V5Q1V4</accession>
<dbReference type="OrthoDB" id="2968672at2"/>